<accession>E0VXL3</accession>
<dbReference type="VEuPathDB" id="VectorBase:PHUM502050"/>
<feature type="transmembrane region" description="Helical" evidence="1">
    <location>
        <begin position="61"/>
        <end position="80"/>
    </location>
</feature>
<dbReference type="KEGG" id="phu:Phum_PHUM502050"/>
<protein>
    <submittedName>
        <fullName evidence="2 3">Uncharacterized protein</fullName>
    </submittedName>
</protein>
<evidence type="ECO:0000313" key="4">
    <source>
        <dbReference type="Proteomes" id="UP000009046"/>
    </source>
</evidence>
<reference evidence="2" key="1">
    <citation type="submission" date="2007-04" db="EMBL/GenBank/DDBJ databases">
        <title>Annotation of Pediculus humanus corporis strain USDA.</title>
        <authorList>
            <person name="Kirkness E."/>
            <person name="Hannick L."/>
            <person name="Hass B."/>
            <person name="Bruggner R."/>
            <person name="Lawson D."/>
            <person name="Bidwell S."/>
            <person name="Joardar V."/>
            <person name="Caler E."/>
            <person name="Walenz B."/>
            <person name="Inman J."/>
            <person name="Schobel S."/>
            <person name="Galinsky K."/>
            <person name="Amedeo P."/>
            <person name="Strausberg R."/>
        </authorList>
    </citation>
    <scope>NUCLEOTIDE SEQUENCE</scope>
    <source>
        <strain evidence="2">USDA</strain>
    </source>
</reference>
<sequence>MGISEAALLTSHKLVKFSSYGIMERRCQSLNYFSFSCVRNFHNSPILHYKESNSEKKRNSMFAWFCGITFLITYAAFQYVNRSFDHNKLDRK</sequence>
<dbReference type="EMBL" id="AAZO01006091">
    <property type="status" value="NOT_ANNOTATED_CDS"/>
    <property type="molecule type" value="Genomic_DNA"/>
</dbReference>
<dbReference type="Proteomes" id="UP000009046">
    <property type="component" value="Unassembled WGS sequence"/>
</dbReference>
<dbReference type="EMBL" id="DS235833">
    <property type="protein sequence ID" value="EEB18119.1"/>
    <property type="molecule type" value="Genomic_DNA"/>
</dbReference>
<keyword evidence="4" id="KW-1185">Reference proteome</keyword>
<gene>
    <name evidence="3" type="primary">8231551</name>
    <name evidence="2" type="ORF">Phum_PHUM502050</name>
</gene>
<dbReference type="AlphaFoldDB" id="E0VXL3"/>
<keyword evidence="1" id="KW-0812">Transmembrane</keyword>
<organism>
    <name type="scientific">Pediculus humanus subsp. corporis</name>
    <name type="common">Body louse</name>
    <dbReference type="NCBI Taxonomy" id="121224"/>
    <lineage>
        <taxon>Eukaryota</taxon>
        <taxon>Metazoa</taxon>
        <taxon>Ecdysozoa</taxon>
        <taxon>Arthropoda</taxon>
        <taxon>Hexapoda</taxon>
        <taxon>Insecta</taxon>
        <taxon>Pterygota</taxon>
        <taxon>Neoptera</taxon>
        <taxon>Paraneoptera</taxon>
        <taxon>Psocodea</taxon>
        <taxon>Troctomorpha</taxon>
        <taxon>Phthiraptera</taxon>
        <taxon>Anoplura</taxon>
        <taxon>Pediculidae</taxon>
        <taxon>Pediculus</taxon>
    </lineage>
</organism>
<evidence type="ECO:0000256" key="1">
    <source>
        <dbReference type="SAM" id="Phobius"/>
    </source>
</evidence>
<evidence type="ECO:0000313" key="2">
    <source>
        <dbReference type="EMBL" id="EEB18119.1"/>
    </source>
</evidence>
<dbReference type="EnsemblMetazoa" id="PHUM502050-RA">
    <property type="protein sequence ID" value="PHUM502050-PA"/>
    <property type="gene ID" value="PHUM502050"/>
</dbReference>
<proteinExistence type="predicted"/>
<dbReference type="GeneID" id="8231551"/>
<dbReference type="InParanoid" id="E0VXL3"/>
<reference evidence="3" key="3">
    <citation type="submission" date="2020-05" db="UniProtKB">
        <authorList>
            <consortium name="EnsemblMetazoa"/>
        </authorList>
    </citation>
    <scope>IDENTIFICATION</scope>
    <source>
        <strain evidence="3">USDA</strain>
    </source>
</reference>
<evidence type="ECO:0000313" key="3">
    <source>
        <dbReference type="EnsemblMetazoa" id="PHUM502050-PA"/>
    </source>
</evidence>
<name>E0VXL3_PEDHC</name>
<dbReference type="RefSeq" id="XP_002430857.1">
    <property type="nucleotide sequence ID" value="XM_002430812.1"/>
</dbReference>
<dbReference type="HOGENOM" id="CLU_2415887_0_0_1"/>
<keyword evidence="1" id="KW-1133">Transmembrane helix</keyword>
<dbReference type="CTD" id="8231551"/>
<reference evidence="2" key="2">
    <citation type="submission" date="2007-04" db="EMBL/GenBank/DDBJ databases">
        <title>The genome of the human body louse.</title>
        <authorList>
            <consortium name="The Human Body Louse Genome Consortium"/>
            <person name="Kirkness E."/>
            <person name="Walenz B."/>
            <person name="Hass B."/>
            <person name="Bruggner R."/>
            <person name="Strausberg R."/>
        </authorList>
    </citation>
    <scope>NUCLEOTIDE SEQUENCE</scope>
    <source>
        <strain evidence="2">USDA</strain>
    </source>
</reference>
<keyword evidence="1" id="KW-0472">Membrane</keyword>